<reference evidence="2" key="1">
    <citation type="journal article" date="2023" name="Nat. Commun.">
        <title>Identification of a novel Human Milk Oligosaccharides utilization cluster in the infant gut commensal Bacteroides dorei.</title>
        <authorList>
            <person name="Kijner S."/>
            <person name="Ennis D."/>
            <person name="Shmorak S."/>
            <person name="Florentin A."/>
            <person name="Yassour M."/>
        </authorList>
    </citation>
    <scope>NUCLEOTIDE SEQUENCE</scope>
    <source>
        <strain evidence="2">2</strain>
    </source>
</reference>
<dbReference type="AlphaFoldDB" id="A0AA95KTQ9"/>
<name>A0AA95KTQ9_9BACT</name>
<dbReference type="Gene3D" id="3.30.930.30">
    <property type="match status" value="1"/>
</dbReference>
<protein>
    <submittedName>
        <fullName evidence="2">MobV family relaxase</fullName>
    </submittedName>
</protein>
<evidence type="ECO:0000313" key="2">
    <source>
        <dbReference type="EMBL" id="WHX09861.1"/>
    </source>
</evidence>
<proteinExistence type="predicted"/>
<dbReference type="CDD" id="cd17242">
    <property type="entry name" value="MobM_relaxase"/>
    <property type="match status" value="1"/>
</dbReference>
<sequence length="435" mass="50498">MGYFSLDIKKAKGTSDTTQSDHIERKIIPKNADPTRTHLNRVLVEYPDGVHGRDEAIAHRLNTAGIKRKITHDQVRVVRVVLSGTHEDMMNIQEKGELDEWCSDSIQWLQATLGKDNVVAAHLHMDEKTPHIHAAVVPIVTGERRKAKKEHTDGKRKYRKKTNSVRLCADDLFNRQTLIAYHDNYARVMTKYGLQRGVRGSEARHTTTMQYYRDLKKKNEALETETRLLQEKKAEAQEELKRAKKEVQTEKLKGAATTAATNIAESVVSLFGSNKVKALERRNEDLQDRILELEEEARQREHQQAKQIQEIKTAYEQQNSKLSEFVDFVKRYFPYVEKLMPTIKFLRDRLRFKDSTIRKLCEFKNVTVSGSFYSSEFNQNFEAKHSVCSIKQNESGSYDFKIDGVSHVSWFRRKKDEFMEALGVPTRKQNRDIRL</sequence>
<gene>
    <name evidence="2" type="primary">mobV</name>
    <name evidence="2" type="ORF">QNN11_22145</name>
</gene>
<organism evidence="2 3">
    <name type="scientific">Phocaeicola dorei</name>
    <dbReference type="NCBI Taxonomy" id="357276"/>
    <lineage>
        <taxon>Bacteria</taxon>
        <taxon>Pseudomonadati</taxon>
        <taxon>Bacteroidota</taxon>
        <taxon>Bacteroidia</taxon>
        <taxon>Bacteroidales</taxon>
        <taxon>Bacteroidaceae</taxon>
        <taxon>Phocaeicola</taxon>
    </lineage>
</organism>
<evidence type="ECO:0000313" key="3">
    <source>
        <dbReference type="Proteomes" id="UP001177934"/>
    </source>
</evidence>
<dbReference type="EMBL" id="CP126056">
    <property type="protein sequence ID" value="WHX09861.1"/>
    <property type="molecule type" value="Genomic_DNA"/>
</dbReference>
<dbReference type="GO" id="GO:0006310">
    <property type="term" value="P:DNA recombination"/>
    <property type="evidence" value="ECO:0007669"/>
    <property type="project" value="InterPro"/>
</dbReference>
<dbReference type="GO" id="GO:0003677">
    <property type="term" value="F:DNA binding"/>
    <property type="evidence" value="ECO:0007669"/>
    <property type="project" value="InterPro"/>
</dbReference>
<dbReference type="NCBIfam" id="NF041497">
    <property type="entry name" value="MobV"/>
    <property type="match status" value="1"/>
</dbReference>
<dbReference type="Proteomes" id="UP001177934">
    <property type="component" value="Chromosome"/>
</dbReference>
<dbReference type="Pfam" id="PF01076">
    <property type="entry name" value="Mob_Pre"/>
    <property type="match status" value="1"/>
</dbReference>
<dbReference type="InterPro" id="IPR001668">
    <property type="entry name" value="Mob_Pre"/>
</dbReference>
<keyword evidence="1" id="KW-0175">Coiled coil</keyword>
<accession>A0AA95KTQ9</accession>
<evidence type="ECO:0000256" key="1">
    <source>
        <dbReference type="SAM" id="Coils"/>
    </source>
</evidence>
<feature type="coiled-coil region" evidence="1">
    <location>
        <begin position="212"/>
        <end position="310"/>
    </location>
</feature>